<evidence type="ECO:0000313" key="2">
    <source>
        <dbReference type="Proteomes" id="UP000321291"/>
    </source>
</evidence>
<accession>A0A5B8VKD8</accession>
<dbReference type="InterPro" id="IPR023393">
    <property type="entry name" value="START-like_dom_sf"/>
</dbReference>
<dbReference type="AlphaFoldDB" id="A0A5B8VKD8"/>
<reference evidence="1 2" key="1">
    <citation type="journal article" date="2017" name="Int. J. Syst. Evol. Microbiol.">
        <title>Arachidicoccus ginsenosidivorans sp. nov., with ginsenoside-converting activity isolated from ginseng cultivating soil.</title>
        <authorList>
            <person name="Siddiqi M.Z."/>
            <person name="Aslam Z."/>
            <person name="Im W.T."/>
        </authorList>
    </citation>
    <scope>NUCLEOTIDE SEQUENCE [LARGE SCALE GENOMIC DNA]</scope>
    <source>
        <strain evidence="1 2">Gsoil 809</strain>
    </source>
</reference>
<evidence type="ECO:0000313" key="1">
    <source>
        <dbReference type="EMBL" id="QEC72017.1"/>
    </source>
</evidence>
<protein>
    <submittedName>
        <fullName evidence="1">SRPBCC domain-containing protein</fullName>
    </submittedName>
</protein>
<dbReference type="CDD" id="cd07822">
    <property type="entry name" value="SRPBCC_4"/>
    <property type="match status" value="1"/>
</dbReference>
<dbReference type="Proteomes" id="UP000321291">
    <property type="component" value="Chromosome"/>
</dbReference>
<proteinExistence type="predicted"/>
<keyword evidence="2" id="KW-1185">Reference proteome</keyword>
<dbReference type="Gene3D" id="3.30.530.20">
    <property type="match status" value="1"/>
</dbReference>
<dbReference type="SUPFAM" id="SSF55961">
    <property type="entry name" value="Bet v1-like"/>
    <property type="match status" value="1"/>
</dbReference>
<dbReference type="EMBL" id="CP042434">
    <property type="protein sequence ID" value="QEC72017.1"/>
    <property type="molecule type" value="Genomic_DNA"/>
</dbReference>
<name>A0A5B8VKD8_9BACT</name>
<dbReference type="Pfam" id="PF10604">
    <property type="entry name" value="Polyketide_cyc2"/>
    <property type="match status" value="1"/>
</dbReference>
<dbReference type="InterPro" id="IPR019587">
    <property type="entry name" value="Polyketide_cyclase/dehydratase"/>
</dbReference>
<sequence>MYNKTNWPDDQRPEISAIYALNDIDINAPVEVVWKLLVDAENWVNYFPPEDQVNILGDKKELELGIKWTRVTIGYLMYLTITEFEPYYRLAWKTTVDGDQTGSTAYHGWVITPTENGVHVLTEETQQGEWFVNLLGHKHPGGLYAYHQQWLERLKVAAEANVATE</sequence>
<gene>
    <name evidence="1" type="ORF">FSB73_10420</name>
</gene>
<dbReference type="KEGG" id="agi:FSB73_10420"/>
<organism evidence="1 2">
    <name type="scientific">Arachidicoccus ginsenosidivorans</name>
    <dbReference type="NCBI Taxonomy" id="496057"/>
    <lineage>
        <taxon>Bacteria</taxon>
        <taxon>Pseudomonadati</taxon>
        <taxon>Bacteroidota</taxon>
        <taxon>Chitinophagia</taxon>
        <taxon>Chitinophagales</taxon>
        <taxon>Chitinophagaceae</taxon>
        <taxon>Arachidicoccus</taxon>
    </lineage>
</organism>
<dbReference type="OrthoDB" id="9810827at2"/>
<dbReference type="RefSeq" id="WP_146781606.1">
    <property type="nucleotide sequence ID" value="NZ_CP042434.1"/>
</dbReference>